<evidence type="ECO:0000313" key="3">
    <source>
        <dbReference type="Proteomes" id="UP001589858"/>
    </source>
</evidence>
<dbReference type="Proteomes" id="UP001589858">
    <property type="component" value="Unassembled WGS sequence"/>
</dbReference>
<evidence type="ECO:0000313" key="2">
    <source>
        <dbReference type="EMBL" id="MFC0683184.1"/>
    </source>
</evidence>
<dbReference type="EMBL" id="JBHLTM010000008">
    <property type="protein sequence ID" value="MFC0683184.1"/>
    <property type="molecule type" value="Genomic_DNA"/>
</dbReference>
<reference evidence="2 3" key="1">
    <citation type="submission" date="2024-09" db="EMBL/GenBank/DDBJ databases">
        <authorList>
            <person name="Sun Q."/>
            <person name="Mori K."/>
        </authorList>
    </citation>
    <scope>NUCLEOTIDE SEQUENCE [LARGE SCALE GENOMIC DNA]</scope>
    <source>
        <strain evidence="2 3">CICC 11035S</strain>
    </source>
</reference>
<keyword evidence="3" id="KW-1185">Reference proteome</keyword>
<sequence length="312" mass="34480">MNAVSFGNLLAGAASIPTSEARVRFWRRTFDVNDSRAQVGRILGDGSDKQGKIVLSTIIEVAQKWFKNANADARIASAAERAASSKPPTTPGTEPKRRRVLKWNVLNTLDAVLGFTNFKTGECIATYEMIAVAAECGRDTVYRHLNILRDLGLIDWVRRCEPTDNKKQPTKAAPNAYFFEITRLPSPVQMLMRQILKRRGVTLASHPERTGSGKVPNRVQRLADRLGKSLAGAADFLRRGKERDTKVEEAAFVRAETDLMGDIPTDQWAAIRHPGDAAAQAAYNARLGILSFVSESMEMPLHSPPTEPDRKV</sequence>
<evidence type="ECO:0000256" key="1">
    <source>
        <dbReference type="SAM" id="MobiDB-lite"/>
    </source>
</evidence>
<proteinExistence type="predicted"/>
<protein>
    <submittedName>
        <fullName evidence="2">Helix-turn-helix domain-containing protein</fullName>
    </submittedName>
</protein>
<organism evidence="2 3">
    <name type="scientific">Novosphingobium clariflavum</name>
    <dbReference type="NCBI Taxonomy" id="2029884"/>
    <lineage>
        <taxon>Bacteria</taxon>
        <taxon>Pseudomonadati</taxon>
        <taxon>Pseudomonadota</taxon>
        <taxon>Alphaproteobacteria</taxon>
        <taxon>Sphingomonadales</taxon>
        <taxon>Sphingomonadaceae</taxon>
        <taxon>Novosphingobium</taxon>
    </lineage>
</organism>
<dbReference type="RefSeq" id="WP_267220666.1">
    <property type="nucleotide sequence ID" value="NZ_JAPCWC010000007.1"/>
</dbReference>
<gene>
    <name evidence="2" type="ORF">ACFFF8_01110</name>
</gene>
<accession>A0ABV6S2X0</accession>
<feature type="region of interest" description="Disordered" evidence="1">
    <location>
        <begin position="78"/>
        <end position="97"/>
    </location>
</feature>
<name>A0ABV6S2X0_9SPHN</name>
<comment type="caution">
    <text evidence="2">The sequence shown here is derived from an EMBL/GenBank/DDBJ whole genome shotgun (WGS) entry which is preliminary data.</text>
</comment>